<dbReference type="InterPro" id="IPR053901">
    <property type="entry name" value="C5orf34-like"/>
</dbReference>
<dbReference type="OrthoDB" id="75908at2759"/>
<evidence type="ECO:0000313" key="2">
    <source>
        <dbReference type="EMBL" id="CCI44327.1"/>
    </source>
</evidence>
<dbReference type="Pfam" id="PF15016">
    <property type="entry name" value="C5orf34_C"/>
    <property type="match status" value="1"/>
</dbReference>
<dbReference type="InParanoid" id="A0A024GBU7"/>
<dbReference type="AlphaFoldDB" id="A0A024GBU7"/>
<sequence length="539" mass="60889">MEPYHCLILEDASILARFADQKGICDFYVSSSGHKYSILHPDGKICHHFTSTLLSAHAVFLEKTLCLRNRFVVATGTSTAPFCHLATITQQQKRNIRDSYFECKRSKSLRARWPNLKLIQASNASFYNEASQRFEMESLDGYARVCLSFGGKLVDVYYQIRIAAGAHNEVVGTTQQRQTFPTELTPECFKYPVQVLQKLIKKDFEVSDSDEYNNSLTSELPQNEACVPRECSASTPSSARLLQYAHGSASKILRETAVDVRDHVAYFSVAKHTHIRVYALHLRDDLLLEFERDFFRMYGRDGTLLQQFTTASIPLYVRSVHESEIEKCIRLPPICRHAQVFLDIACAHRRLDKAVRKATSTQHGLIDDSENSSGRYRAYADGRVRVLFSDRAILSLDTDLDTCKCLMPNGESVTSTTQLAKESPRLREYITSALHYAQWAYATPQQRLQRQLFIQKRHAVVQHELRKIHISSNLNAGKIDDIIASTAVKHLVPVAGLNEEVSKVLASTARHIEEVEKLVACEAIDTIRSTVNCPSLGLS</sequence>
<dbReference type="PANTHER" id="PTHR34531">
    <property type="entry name" value="ZGC:153352"/>
    <property type="match status" value="1"/>
</dbReference>
<evidence type="ECO:0000313" key="3">
    <source>
        <dbReference type="Proteomes" id="UP000053237"/>
    </source>
</evidence>
<dbReference type="InterPro" id="IPR027865">
    <property type="entry name" value="C5orf34-like_C"/>
</dbReference>
<dbReference type="PANTHER" id="PTHR34531:SF1">
    <property type="entry name" value="CHROMOSOME 5 OPEN READING FRAME 34"/>
    <property type="match status" value="1"/>
</dbReference>
<organism evidence="2 3">
    <name type="scientific">Albugo candida</name>
    <dbReference type="NCBI Taxonomy" id="65357"/>
    <lineage>
        <taxon>Eukaryota</taxon>
        <taxon>Sar</taxon>
        <taxon>Stramenopiles</taxon>
        <taxon>Oomycota</taxon>
        <taxon>Peronosporomycetes</taxon>
        <taxon>Albuginales</taxon>
        <taxon>Albuginaceae</taxon>
        <taxon>Albugo</taxon>
    </lineage>
</organism>
<comment type="caution">
    <text evidence="2">The sequence shown here is derived from an EMBL/GenBank/DDBJ whole genome shotgun (WGS) entry which is preliminary data.</text>
</comment>
<reference evidence="2 3" key="1">
    <citation type="submission" date="2012-05" db="EMBL/GenBank/DDBJ databases">
        <title>Recombination and specialization in a pathogen metapopulation.</title>
        <authorList>
            <person name="Gardiner A."/>
            <person name="Kemen E."/>
            <person name="Schultz-Larsen T."/>
            <person name="MacLean D."/>
            <person name="Van Oosterhout C."/>
            <person name="Jones J.D.G."/>
        </authorList>
    </citation>
    <scope>NUCLEOTIDE SEQUENCE [LARGE SCALE GENOMIC DNA]</scope>
    <source>
        <strain evidence="2 3">Ac Nc2</strain>
    </source>
</reference>
<protein>
    <recommendedName>
        <fullName evidence="1">C5orf34-like C-terminal domain-containing protein</fullName>
    </recommendedName>
</protein>
<dbReference type="EMBL" id="CAIX01000068">
    <property type="protein sequence ID" value="CCI44327.1"/>
    <property type="molecule type" value="Genomic_DNA"/>
</dbReference>
<evidence type="ECO:0000259" key="1">
    <source>
        <dbReference type="Pfam" id="PF15016"/>
    </source>
</evidence>
<feature type="domain" description="C5orf34-like C-terminal" evidence="1">
    <location>
        <begin position="372"/>
        <end position="439"/>
    </location>
</feature>
<accession>A0A024GBU7</accession>
<dbReference type="Proteomes" id="UP000053237">
    <property type="component" value="Unassembled WGS sequence"/>
</dbReference>
<gene>
    <name evidence="2" type="ORF">BN9_051360</name>
</gene>
<keyword evidence="3" id="KW-1185">Reference proteome</keyword>
<name>A0A024GBU7_9STRA</name>
<proteinExistence type="predicted"/>